<sequence length="319" mass="35988">MNTKEKVYQYLSDAVGPVSGENMAEKLHLSRTAVWKAIKALQNEGHEILAKPKEGYSLLKKSINFNTQSIMNLLDSHIKSDVFVFDTIDSTNTYAKKIAEANAKDWTLIIAKNQSAGRGRFERNFYSPQGGLYMSFIIHPKIKLEDINLITMNAALAVCDAVKKYFNLDLGIKWVNDLFLNDKKVVGILTEAAIDFESKTFKYIVVGIGINLKLTDVPVELTELITDINVDDDFDKNLLVAEIVNSFYKNLSKNKKELAQEYRSKSIVLNEEVLIFGNYNGQAKVIDITDDGELLVITSDQQKLKLNSGEISLRRLNHE</sequence>
<dbReference type="PROSITE" id="PS51733">
    <property type="entry name" value="BPL_LPL_CATALYTIC"/>
    <property type="match status" value="1"/>
</dbReference>
<keyword evidence="1 3" id="KW-0436">Ligase</keyword>
<dbReference type="InterPro" id="IPR030855">
    <property type="entry name" value="Bifunct_BirA"/>
</dbReference>
<dbReference type="Gene3D" id="2.30.30.100">
    <property type="match status" value="1"/>
</dbReference>
<dbReference type="InterPro" id="IPR036388">
    <property type="entry name" value="WH-like_DNA-bd_sf"/>
</dbReference>
<dbReference type="Pfam" id="PF03099">
    <property type="entry name" value="BPL_LplA_LipB"/>
    <property type="match status" value="1"/>
</dbReference>
<dbReference type="InterPro" id="IPR004408">
    <property type="entry name" value="Biotin_CoA_COase_ligase"/>
</dbReference>
<dbReference type="GO" id="GO:0006355">
    <property type="term" value="P:regulation of DNA-templated transcription"/>
    <property type="evidence" value="ECO:0007669"/>
    <property type="project" value="InterPro"/>
</dbReference>
<gene>
    <name evidence="3" type="primary">birA_27</name>
    <name evidence="3" type="ORF">SDC9_86497</name>
</gene>
<dbReference type="SUPFAM" id="SSF46785">
    <property type="entry name" value="Winged helix' DNA-binding domain"/>
    <property type="match status" value="1"/>
</dbReference>
<dbReference type="SUPFAM" id="SSF55681">
    <property type="entry name" value="Class II aaRS and biotin synthetases"/>
    <property type="match status" value="1"/>
</dbReference>
<dbReference type="InterPro" id="IPR036390">
    <property type="entry name" value="WH_DNA-bd_sf"/>
</dbReference>
<feature type="domain" description="BPL/LPL catalytic" evidence="2">
    <location>
        <begin position="77"/>
        <end position="255"/>
    </location>
</feature>
<proteinExistence type="inferred from homology"/>
<dbReference type="Gene3D" id="1.10.10.10">
    <property type="entry name" value="Winged helix-like DNA-binding domain superfamily/Winged helix DNA-binding domain"/>
    <property type="match status" value="1"/>
</dbReference>
<dbReference type="EMBL" id="VSSQ01008793">
    <property type="protein sequence ID" value="MPM39861.1"/>
    <property type="molecule type" value="Genomic_DNA"/>
</dbReference>
<dbReference type="Pfam" id="PF02237">
    <property type="entry name" value="BPL_C"/>
    <property type="match status" value="1"/>
</dbReference>
<dbReference type="InterPro" id="IPR013196">
    <property type="entry name" value="HTH_11"/>
</dbReference>
<dbReference type="NCBIfam" id="TIGR00121">
    <property type="entry name" value="birA_ligase"/>
    <property type="match status" value="1"/>
</dbReference>
<dbReference type="PANTHER" id="PTHR12835">
    <property type="entry name" value="BIOTIN PROTEIN LIGASE"/>
    <property type="match status" value="1"/>
</dbReference>
<dbReference type="Gene3D" id="3.30.930.10">
    <property type="entry name" value="Bira Bifunctional Protein, Domain 2"/>
    <property type="match status" value="1"/>
</dbReference>
<dbReference type="AlphaFoldDB" id="A0A644ZJ29"/>
<evidence type="ECO:0000259" key="2">
    <source>
        <dbReference type="PROSITE" id="PS51733"/>
    </source>
</evidence>
<dbReference type="GO" id="GO:0004077">
    <property type="term" value="F:biotin--[biotin carboxyl-carrier protein] ligase activity"/>
    <property type="evidence" value="ECO:0007669"/>
    <property type="project" value="UniProtKB-EC"/>
</dbReference>
<dbReference type="InterPro" id="IPR045864">
    <property type="entry name" value="aa-tRNA-synth_II/BPL/LPL"/>
</dbReference>
<evidence type="ECO:0000313" key="3">
    <source>
        <dbReference type="EMBL" id="MPM39861.1"/>
    </source>
</evidence>
<dbReference type="EC" id="6.3.4.15" evidence="3"/>
<dbReference type="CDD" id="cd16442">
    <property type="entry name" value="BPL"/>
    <property type="match status" value="1"/>
</dbReference>
<dbReference type="Pfam" id="PF08279">
    <property type="entry name" value="HTH_11"/>
    <property type="match status" value="1"/>
</dbReference>
<dbReference type="InterPro" id="IPR004143">
    <property type="entry name" value="BPL_LPL_catalytic"/>
</dbReference>
<dbReference type="HAMAP" id="MF_00978">
    <property type="entry name" value="Bifunct_BirA"/>
    <property type="match status" value="1"/>
</dbReference>
<organism evidence="3">
    <name type="scientific">bioreactor metagenome</name>
    <dbReference type="NCBI Taxonomy" id="1076179"/>
    <lineage>
        <taxon>unclassified sequences</taxon>
        <taxon>metagenomes</taxon>
        <taxon>ecological metagenomes</taxon>
    </lineage>
</organism>
<dbReference type="GO" id="GO:0005737">
    <property type="term" value="C:cytoplasm"/>
    <property type="evidence" value="ECO:0007669"/>
    <property type="project" value="TreeGrafter"/>
</dbReference>
<dbReference type="InterPro" id="IPR003142">
    <property type="entry name" value="BPL_C"/>
</dbReference>
<name>A0A644ZJ29_9ZZZZ</name>
<comment type="caution">
    <text evidence="3">The sequence shown here is derived from an EMBL/GenBank/DDBJ whole genome shotgun (WGS) entry which is preliminary data.</text>
</comment>
<evidence type="ECO:0000256" key="1">
    <source>
        <dbReference type="ARBA" id="ARBA00022598"/>
    </source>
</evidence>
<reference evidence="3" key="1">
    <citation type="submission" date="2019-08" db="EMBL/GenBank/DDBJ databases">
        <authorList>
            <person name="Kucharzyk K."/>
            <person name="Murdoch R.W."/>
            <person name="Higgins S."/>
            <person name="Loffler F."/>
        </authorList>
    </citation>
    <scope>NUCLEOTIDE SEQUENCE</scope>
</reference>
<protein>
    <submittedName>
        <fullName evidence="3">Bifunctional ligase/repressor BirA</fullName>
        <ecNumber evidence="3">6.3.4.15</ecNumber>
    </submittedName>
</protein>
<dbReference type="PANTHER" id="PTHR12835:SF5">
    <property type="entry name" value="BIOTIN--PROTEIN LIGASE"/>
    <property type="match status" value="1"/>
</dbReference>
<accession>A0A644ZJ29</accession>